<evidence type="ECO:0000256" key="1">
    <source>
        <dbReference type="ARBA" id="ARBA00004196"/>
    </source>
</evidence>
<dbReference type="AlphaFoldDB" id="A0A3Q9GH58"/>
<dbReference type="PROSITE" id="PS51257">
    <property type="entry name" value="PROKAR_LIPOPROTEIN"/>
    <property type="match status" value="1"/>
</dbReference>
<dbReference type="EMBL" id="CP033905">
    <property type="protein sequence ID" value="AZR06559.1"/>
    <property type="molecule type" value="Genomic_DNA"/>
</dbReference>
<dbReference type="Gene3D" id="3.40.190.10">
    <property type="entry name" value="Periplasmic binding protein-like II"/>
    <property type="match status" value="2"/>
</dbReference>
<dbReference type="InterPro" id="IPR001638">
    <property type="entry name" value="Solute-binding_3/MltF_N"/>
</dbReference>
<feature type="chain" id="PRO_5039523137" evidence="5">
    <location>
        <begin position="22"/>
        <end position="300"/>
    </location>
</feature>
<dbReference type="InterPro" id="IPR018313">
    <property type="entry name" value="SBP_3_CS"/>
</dbReference>
<keyword evidence="3 5" id="KW-0732">Signal</keyword>
<dbReference type="PANTHER" id="PTHR35936">
    <property type="entry name" value="MEMBRANE-BOUND LYTIC MUREIN TRANSGLYCOSYLASE F"/>
    <property type="match status" value="1"/>
</dbReference>
<evidence type="ECO:0000256" key="2">
    <source>
        <dbReference type="ARBA" id="ARBA00010333"/>
    </source>
</evidence>
<dbReference type="RefSeq" id="WP_108726702.1">
    <property type="nucleotide sequence ID" value="NZ_CP029001.1"/>
</dbReference>
<evidence type="ECO:0000256" key="4">
    <source>
        <dbReference type="RuleBase" id="RU003744"/>
    </source>
</evidence>
<evidence type="ECO:0000259" key="6">
    <source>
        <dbReference type="SMART" id="SM00062"/>
    </source>
</evidence>
<gene>
    <name evidence="7" type="ORF">EBQ10_04125</name>
</gene>
<accession>A0A3Q9GH58</accession>
<dbReference type="SMART" id="SM00062">
    <property type="entry name" value="PBPb"/>
    <property type="match status" value="1"/>
</dbReference>
<dbReference type="Pfam" id="PF00497">
    <property type="entry name" value="SBP_bac_3"/>
    <property type="match status" value="1"/>
</dbReference>
<reference evidence="7 8" key="1">
    <citation type="submission" date="2018-11" db="EMBL/GenBank/DDBJ databases">
        <title>Multidrug-resistant genes are associated with an 42-kb island TGI1 carrying a complex class 1 integron in a Trueperella pyogenes.</title>
        <authorList>
            <person name="Dong W."/>
        </authorList>
    </citation>
    <scope>NUCLEOTIDE SEQUENCE [LARGE SCALE GENOMIC DNA]</scope>
    <source>
        <strain evidence="7 8">TP4</strain>
    </source>
</reference>
<dbReference type="PANTHER" id="PTHR35936:SF17">
    <property type="entry name" value="ARGININE-BINDING EXTRACELLULAR PROTEIN ARTP"/>
    <property type="match status" value="1"/>
</dbReference>
<dbReference type="PROSITE" id="PS01039">
    <property type="entry name" value="SBP_BACTERIAL_3"/>
    <property type="match status" value="1"/>
</dbReference>
<evidence type="ECO:0000313" key="7">
    <source>
        <dbReference type="EMBL" id="AZR06559.1"/>
    </source>
</evidence>
<dbReference type="GO" id="GO:0030313">
    <property type="term" value="C:cell envelope"/>
    <property type="evidence" value="ECO:0007669"/>
    <property type="project" value="UniProtKB-SubCell"/>
</dbReference>
<sequence length="300" mass="31425">MKRTLSVLAAATLALSLTACSGDDTAQTSTTATEGFRAADLSAIEKNDELAAMVPAQIAADGKLVLGTNIFFAPAEFYAPDGVTPQGYDIDLGKALGKILGLETEFQHAEFAAIIPGIGSRYEAGIANFTINPERQEVVDMIQYLEAGSAWAVPAGNPKGFDQTAPCGTVVGVQTGTYQEEVLTDMNAKACKDNPIQIQSLSEQSAVTLRVASGQIDAMYTDSPVADYAISQNAGKIERIGEVEDSAGYGVVAAKDNPELTKVLQAALQKLMDDGHLKAIFTTWGITEGVATQASLNPAS</sequence>
<organism evidence="7 8">
    <name type="scientific">Trueperella pyogenes</name>
    <dbReference type="NCBI Taxonomy" id="1661"/>
    <lineage>
        <taxon>Bacteria</taxon>
        <taxon>Bacillati</taxon>
        <taxon>Actinomycetota</taxon>
        <taxon>Actinomycetes</taxon>
        <taxon>Actinomycetales</taxon>
        <taxon>Actinomycetaceae</taxon>
        <taxon>Trueperella</taxon>
    </lineage>
</organism>
<comment type="similarity">
    <text evidence="2 4">Belongs to the bacterial solute-binding protein 3 family.</text>
</comment>
<comment type="subcellular location">
    <subcellularLocation>
        <location evidence="1">Cell envelope</location>
    </subcellularLocation>
</comment>
<dbReference type="SUPFAM" id="SSF53850">
    <property type="entry name" value="Periplasmic binding protein-like II"/>
    <property type="match status" value="1"/>
</dbReference>
<dbReference type="Proteomes" id="UP000275951">
    <property type="component" value="Chromosome"/>
</dbReference>
<name>A0A3Q9GH58_9ACTO</name>
<protein>
    <submittedName>
        <fullName evidence="7">ABC transporter substrate-binding protein</fullName>
    </submittedName>
</protein>
<feature type="signal peptide" evidence="5">
    <location>
        <begin position="1"/>
        <end position="21"/>
    </location>
</feature>
<feature type="domain" description="Solute-binding protein family 3/N-terminal" evidence="6">
    <location>
        <begin position="63"/>
        <end position="288"/>
    </location>
</feature>
<evidence type="ECO:0000313" key="8">
    <source>
        <dbReference type="Proteomes" id="UP000275951"/>
    </source>
</evidence>
<dbReference type="CDD" id="cd01004">
    <property type="entry name" value="PBP2_MidA_like"/>
    <property type="match status" value="1"/>
</dbReference>
<evidence type="ECO:0000256" key="3">
    <source>
        <dbReference type="ARBA" id="ARBA00022729"/>
    </source>
</evidence>
<evidence type="ECO:0000256" key="5">
    <source>
        <dbReference type="SAM" id="SignalP"/>
    </source>
</evidence>
<proteinExistence type="inferred from homology"/>